<dbReference type="EMBL" id="FPBP01000026">
    <property type="protein sequence ID" value="SFU98475.1"/>
    <property type="molecule type" value="Genomic_DNA"/>
</dbReference>
<dbReference type="Proteomes" id="UP000198693">
    <property type="component" value="Unassembled WGS sequence"/>
</dbReference>
<accession>A0A1I7KM40</accession>
<dbReference type="OrthoDB" id="9125135at2"/>
<proteinExistence type="predicted"/>
<dbReference type="Pfam" id="PF08843">
    <property type="entry name" value="AbiEii"/>
    <property type="match status" value="1"/>
</dbReference>
<sequence length="290" mass="33311">MEQSIDEWVDEPSSGEKEFRRAVRIILKAISLDEELSENMVMKGGILLGIKYKSGRYTTDIDFSTSEKLGSLDIKGFEENLNDRLLEAQASLVEDIRCIVQSIKVQPNKRPDATFPSLKISVGYAKKTDASKLRRLESRQSPQKVSIDYSFNEVTGETENLEVDKEDGEKIKAYALVSLIAEKFRAILQQAARNRNRRQDIYDLHHLLRNHADHTYEEKLLVLETLIQKSAEKGIDQFLHQDGLDDKEVMERSAKDYPLLVNEITGELPDFSSAYELVRNYYKSMPWEMA</sequence>
<dbReference type="GO" id="GO:0016740">
    <property type="term" value="F:transferase activity"/>
    <property type="evidence" value="ECO:0007669"/>
    <property type="project" value="UniProtKB-KW"/>
</dbReference>
<keyword evidence="1" id="KW-0808">Transferase</keyword>
<dbReference type="Gene3D" id="3.10.450.620">
    <property type="entry name" value="JHP933, nucleotidyltransferase-like core domain"/>
    <property type="match status" value="1"/>
</dbReference>
<evidence type="ECO:0000313" key="2">
    <source>
        <dbReference type="Proteomes" id="UP000198693"/>
    </source>
</evidence>
<evidence type="ECO:0000313" key="1">
    <source>
        <dbReference type="EMBL" id="SFU98475.1"/>
    </source>
</evidence>
<dbReference type="STRING" id="463301.SAMN04487955_12612"/>
<organism evidence="1 2">
    <name type="scientific">Halomonas korlensis</name>
    <dbReference type="NCBI Taxonomy" id="463301"/>
    <lineage>
        <taxon>Bacteria</taxon>
        <taxon>Pseudomonadati</taxon>
        <taxon>Pseudomonadota</taxon>
        <taxon>Gammaproteobacteria</taxon>
        <taxon>Oceanospirillales</taxon>
        <taxon>Halomonadaceae</taxon>
        <taxon>Halomonas</taxon>
    </lineage>
</organism>
<name>A0A1I7KM40_9GAMM</name>
<gene>
    <name evidence="1" type="ORF">SAMN04487955_12612</name>
</gene>
<reference evidence="2" key="1">
    <citation type="submission" date="2016-10" db="EMBL/GenBank/DDBJ databases">
        <authorList>
            <person name="Varghese N."/>
            <person name="Submissions S."/>
        </authorList>
    </citation>
    <scope>NUCLEOTIDE SEQUENCE [LARGE SCALE GENOMIC DNA]</scope>
    <source>
        <strain evidence="2">CGMCC 1.6981</strain>
    </source>
</reference>
<dbReference type="RefSeq" id="WP_089797807.1">
    <property type="nucleotide sequence ID" value="NZ_FPBP01000026.1"/>
</dbReference>
<protein>
    <submittedName>
        <fullName evidence="1">Nucleotidyl transferase AbiEii toxin, Type IV TA system</fullName>
    </submittedName>
</protein>
<dbReference type="InterPro" id="IPR014942">
    <property type="entry name" value="AbiEii"/>
</dbReference>
<keyword evidence="2" id="KW-1185">Reference proteome</keyword>
<dbReference type="AlphaFoldDB" id="A0A1I7KM40"/>